<evidence type="ECO:0000313" key="17">
    <source>
        <dbReference type="Proteomes" id="UP000319383"/>
    </source>
</evidence>
<dbReference type="NCBIfam" id="NF009222">
    <property type="entry name" value="PRK12570.1"/>
    <property type="match status" value="1"/>
</dbReference>
<dbReference type="Pfam" id="PF22645">
    <property type="entry name" value="GKRP_SIS_N"/>
    <property type="match status" value="1"/>
</dbReference>
<accession>A0A517ZQL1</accession>
<feature type="compositionally biased region" description="Basic and acidic residues" evidence="14">
    <location>
        <begin position="11"/>
        <end position="23"/>
    </location>
</feature>
<feature type="active site" evidence="13">
    <location>
        <position position="119"/>
    </location>
</feature>
<dbReference type="PANTHER" id="PTHR10088">
    <property type="entry name" value="GLUCOKINASE REGULATORY PROTEIN"/>
    <property type="match status" value="1"/>
</dbReference>
<evidence type="ECO:0000256" key="11">
    <source>
        <dbReference type="ARBA" id="ARBA00077905"/>
    </source>
</evidence>
<dbReference type="GO" id="GO:0046348">
    <property type="term" value="P:amino sugar catabolic process"/>
    <property type="evidence" value="ECO:0007669"/>
    <property type="project" value="InterPro"/>
</dbReference>
<dbReference type="SUPFAM" id="SSF53697">
    <property type="entry name" value="SIS domain"/>
    <property type="match status" value="1"/>
</dbReference>
<dbReference type="UniPathway" id="UPA00342"/>
<evidence type="ECO:0000256" key="12">
    <source>
        <dbReference type="ARBA" id="ARBA00084049"/>
    </source>
</evidence>
<evidence type="ECO:0000313" key="16">
    <source>
        <dbReference type="EMBL" id="QDU44781.1"/>
    </source>
</evidence>
<dbReference type="Proteomes" id="UP000319383">
    <property type="component" value="Chromosome"/>
</dbReference>
<keyword evidence="3 13" id="KW-0119">Carbohydrate metabolism</keyword>
<dbReference type="NCBIfam" id="TIGR00274">
    <property type="entry name" value="N-acetylmuramic acid 6-phosphate etherase"/>
    <property type="match status" value="1"/>
</dbReference>
<reference evidence="16 17" key="1">
    <citation type="submission" date="2019-02" db="EMBL/GenBank/DDBJ databases">
        <title>Deep-cultivation of Planctomycetes and their phenomic and genomic characterization uncovers novel biology.</title>
        <authorList>
            <person name="Wiegand S."/>
            <person name="Jogler M."/>
            <person name="Boedeker C."/>
            <person name="Pinto D."/>
            <person name="Vollmers J."/>
            <person name="Rivas-Marin E."/>
            <person name="Kohn T."/>
            <person name="Peeters S.H."/>
            <person name="Heuer A."/>
            <person name="Rast P."/>
            <person name="Oberbeckmann S."/>
            <person name="Bunk B."/>
            <person name="Jeske O."/>
            <person name="Meyerdierks A."/>
            <person name="Storesund J.E."/>
            <person name="Kallscheuer N."/>
            <person name="Luecker S."/>
            <person name="Lage O.M."/>
            <person name="Pohl T."/>
            <person name="Merkel B.J."/>
            <person name="Hornburger P."/>
            <person name="Mueller R.-W."/>
            <person name="Bruemmer F."/>
            <person name="Labrenz M."/>
            <person name="Spormann A.M."/>
            <person name="Op den Camp H."/>
            <person name="Overmann J."/>
            <person name="Amann R."/>
            <person name="Jetten M.S.M."/>
            <person name="Mascher T."/>
            <person name="Medema M.H."/>
            <person name="Devos D.P."/>
            <person name="Kaster A.-K."/>
            <person name="Ovreas L."/>
            <person name="Rohde M."/>
            <person name="Galperin M.Y."/>
            <person name="Jogler C."/>
        </authorList>
    </citation>
    <scope>NUCLEOTIDE SEQUENCE [LARGE SCALE GENOMIC DNA]</scope>
    <source>
        <strain evidence="16 17">Mal52</strain>
    </source>
</reference>
<comment type="function">
    <text evidence="13">Specifically catalyzes the cleavage of the D-lactyl ether substituent of MurNAc 6-phosphate, producing GlcNAc 6-phosphate and D-lactate.</text>
</comment>
<dbReference type="Gene3D" id="3.40.50.10490">
    <property type="entry name" value="Glucose-6-phosphate isomerase like protein, domain 1"/>
    <property type="match status" value="1"/>
</dbReference>
<dbReference type="HAMAP" id="MF_00068">
    <property type="entry name" value="MurQ"/>
    <property type="match status" value="1"/>
</dbReference>
<keyword evidence="2 13" id="KW-0456">Lyase</keyword>
<comment type="pathway">
    <text evidence="7">Cell wall biogenesis.</text>
</comment>
<evidence type="ECO:0000256" key="8">
    <source>
        <dbReference type="ARBA" id="ARBA00061234"/>
    </source>
</evidence>
<evidence type="ECO:0000256" key="1">
    <source>
        <dbReference type="ARBA" id="ARBA00011738"/>
    </source>
</evidence>
<dbReference type="EMBL" id="CP036276">
    <property type="protein sequence ID" value="QDU44781.1"/>
    <property type="molecule type" value="Genomic_DNA"/>
</dbReference>
<feature type="domain" description="SIS" evidence="15">
    <location>
        <begin position="60"/>
        <end position="223"/>
    </location>
</feature>
<evidence type="ECO:0000256" key="7">
    <source>
        <dbReference type="ARBA" id="ARBA00060672"/>
    </source>
</evidence>
<name>A0A517ZQL1_9PLAN</name>
<dbReference type="InterPro" id="IPR005486">
    <property type="entry name" value="Glucokinase_regulatory_CS"/>
</dbReference>
<comment type="pathway">
    <text evidence="5 13">Amino-sugar metabolism; N-acetylmuramate degradation.</text>
</comment>
<protein>
    <recommendedName>
        <fullName evidence="10 13">N-acetylmuramic acid 6-phosphate etherase</fullName>
        <shortName evidence="13">MurNAc-6-P etherase</shortName>
        <ecNumber evidence="9 13">4.2.1.126</ecNumber>
    </recommendedName>
    <alternativeName>
        <fullName evidence="12 13">N-acetylmuramic acid 6-phosphate hydrolase</fullName>
    </alternativeName>
    <alternativeName>
        <fullName evidence="11 13">N-acetylmuramic acid 6-phosphate lyase</fullName>
    </alternativeName>
</protein>
<organism evidence="16 17">
    <name type="scientific">Symmachiella dynata</name>
    <dbReference type="NCBI Taxonomy" id="2527995"/>
    <lineage>
        <taxon>Bacteria</taxon>
        <taxon>Pseudomonadati</taxon>
        <taxon>Planctomycetota</taxon>
        <taxon>Planctomycetia</taxon>
        <taxon>Planctomycetales</taxon>
        <taxon>Planctomycetaceae</taxon>
        <taxon>Symmachiella</taxon>
    </lineage>
</organism>
<dbReference type="CDD" id="cd05007">
    <property type="entry name" value="SIS_Etherase"/>
    <property type="match status" value="1"/>
</dbReference>
<comment type="pathway">
    <text evidence="6">Amino-sugar metabolism; 1,6-anhydro-N-acetylmuramate degradation.</text>
</comment>
<dbReference type="PROSITE" id="PS01272">
    <property type="entry name" value="GCKR"/>
    <property type="match status" value="1"/>
</dbReference>
<dbReference type="GO" id="GO:0016803">
    <property type="term" value="F:ether hydrolase activity"/>
    <property type="evidence" value="ECO:0007669"/>
    <property type="project" value="TreeGrafter"/>
</dbReference>
<dbReference type="PANTHER" id="PTHR10088:SF4">
    <property type="entry name" value="GLUCOKINASE REGULATORY PROTEIN"/>
    <property type="match status" value="1"/>
</dbReference>
<dbReference type="InterPro" id="IPR040190">
    <property type="entry name" value="MURQ/GCKR"/>
</dbReference>
<comment type="subunit">
    <text evidence="1 13">Homodimer.</text>
</comment>
<keyword evidence="17" id="KW-1185">Reference proteome</keyword>
<dbReference type="PROSITE" id="PS51464">
    <property type="entry name" value="SIS"/>
    <property type="match status" value="1"/>
</dbReference>
<dbReference type="GO" id="GO:0009254">
    <property type="term" value="P:peptidoglycan turnover"/>
    <property type="evidence" value="ECO:0007669"/>
    <property type="project" value="TreeGrafter"/>
</dbReference>
<dbReference type="InterPro" id="IPR046348">
    <property type="entry name" value="SIS_dom_sf"/>
</dbReference>
<comment type="similarity">
    <text evidence="8 13">Belongs to the GCKR-like family. MurNAc-6-P etherase subfamily.</text>
</comment>
<proteinExistence type="inferred from homology"/>
<dbReference type="RefSeq" id="WP_145377080.1">
    <property type="nucleotide sequence ID" value="NZ_CP036276.1"/>
</dbReference>
<dbReference type="Gene3D" id="1.10.8.1080">
    <property type="match status" value="1"/>
</dbReference>
<dbReference type="InterPro" id="IPR005488">
    <property type="entry name" value="Etherase_MurQ"/>
</dbReference>
<evidence type="ECO:0000256" key="3">
    <source>
        <dbReference type="ARBA" id="ARBA00023277"/>
    </source>
</evidence>
<dbReference type="KEGG" id="sdyn:Mal52_32670"/>
<evidence type="ECO:0000256" key="4">
    <source>
        <dbReference type="ARBA" id="ARBA00051747"/>
    </source>
</evidence>
<dbReference type="GO" id="GO:0097367">
    <property type="term" value="F:carbohydrate derivative binding"/>
    <property type="evidence" value="ECO:0007669"/>
    <property type="project" value="InterPro"/>
</dbReference>
<dbReference type="NCBIfam" id="NF003915">
    <property type="entry name" value="PRK05441.1"/>
    <property type="match status" value="1"/>
</dbReference>
<dbReference type="FunFam" id="3.40.50.10490:FF:000014">
    <property type="entry name" value="N-acetylmuramic acid 6-phosphate etherase"/>
    <property type="match status" value="1"/>
</dbReference>
<evidence type="ECO:0000259" key="15">
    <source>
        <dbReference type="PROSITE" id="PS51464"/>
    </source>
</evidence>
<evidence type="ECO:0000256" key="2">
    <source>
        <dbReference type="ARBA" id="ARBA00023239"/>
    </source>
</evidence>
<dbReference type="FunFam" id="1.10.8.1080:FF:000001">
    <property type="entry name" value="N-acetylmuramic acid 6-phosphate etherase"/>
    <property type="match status" value="1"/>
</dbReference>
<feature type="region of interest" description="Disordered" evidence="14">
    <location>
        <begin position="1"/>
        <end position="23"/>
    </location>
</feature>
<dbReference type="Pfam" id="PF20741">
    <property type="entry name" value="GKRP-like_C"/>
    <property type="match status" value="1"/>
</dbReference>
<evidence type="ECO:0000256" key="5">
    <source>
        <dbReference type="ARBA" id="ARBA00060532"/>
    </source>
</evidence>
<sequence length="307" mass="32084">MTSHSLNLDHMTTERRNSASESLDRMTAEEIVALMNAEDAQVATAVSAESAAIARAIDVIADRLAGGGRLIYIGAGTSGRLGVLDASECPPTFNSPPGQVVGVIAGGKVALTSAVEGAEDQPEDAIRDLQAIALSATDVLVGIATSGRTPYVLGGLSYARDVGAYAIGLACNSDSELSRSVQLMIAPVVGPEVITGSSRLKAGTATKMVLNMLSTGAMVRLGKTFGNLMVDLQAKNQKLLERSRRIVSQLTGLSIEEADRHLQRCGGDVKTAIVAHQRQLTPATARNLLSDVQGHLRNALESPQSED</sequence>
<evidence type="ECO:0000256" key="6">
    <source>
        <dbReference type="ARBA" id="ARBA00060595"/>
    </source>
</evidence>
<dbReference type="GO" id="GO:0097173">
    <property type="term" value="P:N-acetylmuramic acid catabolic process"/>
    <property type="evidence" value="ECO:0007669"/>
    <property type="project" value="UniProtKB-UniPathway"/>
</dbReference>
<dbReference type="AlphaFoldDB" id="A0A517ZQL1"/>
<dbReference type="GO" id="GO:0016835">
    <property type="term" value="F:carbon-oxygen lyase activity"/>
    <property type="evidence" value="ECO:0007669"/>
    <property type="project" value="UniProtKB-UniRule"/>
</dbReference>
<comment type="miscellaneous">
    <text evidence="13">A lyase-type mechanism (elimination/hydration) is suggested for the cleavage of the lactyl ether bond of MurNAc 6-phosphate, with the formation of an alpha,beta-unsaturated aldehyde intermediate with (E)-stereochemistry, followed by the syn addition of water to give product.</text>
</comment>
<dbReference type="EC" id="4.2.1.126" evidence="9 13"/>
<evidence type="ECO:0000256" key="10">
    <source>
        <dbReference type="ARBA" id="ARBA00070061"/>
    </source>
</evidence>
<gene>
    <name evidence="13 16" type="primary">murQ</name>
    <name evidence="16" type="ORF">Mal52_32670</name>
</gene>
<comment type="catalytic activity">
    <reaction evidence="4 13">
        <text>N-acetyl-D-muramate 6-phosphate + H2O = N-acetyl-D-glucosamine 6-phosphate + (R)-lactate</text>
        <dbReference type="Rhea" id="RHEA:26410"/>
        <dbReference type="ChEBI" id="CHEBI:15377"/>
        <dbReference type="ChEBI" id="CHEBI:16004"/>
        <dbReference type="ChEBI" id="CHEBI:57513"/>
        <dbReference type="ChEBI" id="CHEBI:58722"/>
        <dbReference type="EC" id="4.2.1.126"/>
    </reaction>
</comment>
<evidence type="ECO:0000256" key="9">
    <source>
        <dbReference type="ARBA" id="ARBA00067056"/>
    </source>
</evidence>
<dbReference type="InterPro" id="IPR001347">
    <property type="entry name" value="SIS_dom"/>
</dbReference>
<evidence type="ECO:0000256" key="13">
    <source>
        <dbReference type="HAMAP-Rule" id="MF_00068"/>
    </source>
</evidence>
<evidence type="ECO:0000256" key="14">
    <source>
        <dbReference type="SAM" id="MobiDB-lite"/>
    </source>
</evidence>
<feature type="active site" description="Proton donor" evidence="13">
    <location>
        <position position="88"/>
    </location>
</feature>